<accession>A0A8R1DZ81</accession>
<dbReference type="PANTHER" id="PTHR43788:SF8">
    <property type="entry name" value="DNA-BINDING PROTEIN SMUBP-2"/>
    <property type="match status" value="1"/>
</dbReference>
<dbReference type="SUPFAM" id="SSF52540">
    <property type="entry name" value="P-loop containing nucleoside triphosphate hydrolases"/>
    <property type="match status" value="1"/>
</dbReference>
<dbReference type="InterPro" id="IPR041677">
    <property type="entry name" value="DNA2/NAM7_AAA_11"/>
</dbReference>
<organism evidence="2 3">
    <name type="scientific">Caenorhabditis japonica</name>
    <dbReference type="NCBI Taxonomy" id="281687"/>
    <lineage>
        <taxon>Eukaryota</taxon>
        <taxon>Metazoa</taxon>
        <taxon>Ecdysozoa</taxon>
        <taxon>Nematoda</taxon>
        <taxon>Chromadorea</taxon>
        <taxon>Rhabditida</taxon>
        <taxon>Rhabditina</taxon>
        <taxon>Rhabditomorpha</taxon>
        <taxon>Rhabditoidea</taxon>
        <taxon>Rhabditidae</taxon>
        <taxon>Peloderinae</taxon>
        <taxon>Caenorhabditis</taxon>
    </lineage>
</organism>
<dbReference type="EnsemblMetazoa" id="CJA15612.1">
    <property type="protein sequence ID" value="CJA15612.1"/>
    <property type="gene ID" value="WBGene00134816"/>
</dbReference>
<dbReference type="Gene3D" id="3.40.50.300">
    <property type="entry name" value="P-loop containing nucleotide triphosphate hydrolases"/>
    <property type="match status" value="1"/>
</dbReference>
<evidence type="ECO:0000313" key="2">
    <source>
        <dbReference type="EnsemblMetazoa" id="CJA15612.1"/>
    </source>
</evidence>
<dbReference type="InterPro" id="IPR027417">
    <property type="entry name" value="P-loop_NTPase"/>
</dbReference>
<protein>
    <recommendedName>
        <fullName evidence="1">DNA2/NAM7 helicase helicase domain-containing protein</fullName>
    </recommendedName>
</protein>
<dbReference type="PANTHER" id="PTHR43788">
    <property type="entry name" value="DNA2/NAM7 HELICASE FAMILY MEMBER"/>
    <property type="match status" value="1"/>
</dbReference>
<dbReference type="AlphaFoldDB" id="A0A8R1DZ81"/>
<keyword evidence="3" id="KW-1185">Reference proteome</keyword>
<proteinExistence type="predicted"/>
<feature type="domain" description="DNA2/NAM7 helicase helicase" evidence="1">
    <location>
        <begin position="317"/>
        <end position="370"/>
    </location>
</feature>
<dbReference type="InterPro" id="IPR050534">
    <property type="entry name" value="Coronavir_polyprotein_1ab"/>
</dbReference>
<dbReference type="Pfam" id="PF13086">
    <property type="entry name" value="AAA_11"/>
    <property type="match status" value="1"/>
</dbReference>
<sequence length="509" mass="58529">MSVNYGDLVMVDIKTESEPTDGVPAQLRSLAAELKYVHHENKVTDRLVYTVRDVQVGQGDLLEIGMYRNIDFGDMIDTNREIEPGSYATITFEIVQRGEDSFELVILQALTQTAQMAKLSKQLQQRKFDEMPEVMEAEIQHNIELETKKWESVGLLRIAAFNNSNLFSGLRPIMEIMDMSKVLTFQKLLNASRVALIKQKASAKEGEWEDDEVYDPQIGTAFETVNEVNRCVIQLKPHYRGKFETSFQIDDVFRVEADIDRDDVAFWQQKRHEENEVFKHTIEEVSRDKLLEVLEEHACDRDELAQMTDTTEFPRRLNPTQNAAIQMALNEKRKLVCIQGPPGTGKTYTLANLIYRILRQQRSDKIRKAIVLTPTREACRNIENATRALLASKPLRKNPHDHALMNPLLFNEILENCQESRDGLQLVNAWREEAASGRISWEEFKKKRAEHIRAIYQEKLKEVMGNVIIVFSTISSSFVDVPTRFPSFQNALCIIGGLFMYFIRGACTF</sequence>
<name>A0A8R1DZ81_CAEJA</name>
<dbReference type="Proteomes" id="UP000005237">
    <property type="component" value="Unassembled WGS sequence"/>
</dbReference>
<evidence type="ECO:0000259" key="1">
    <source>
        <dbReference type="Pfam" id="PF13086"/>
    </source>
</evidence>
<reference evidence="2" key="2">
    <citation type="submission" date="2022-06" db="UniProtKB">
        <authorList>
            <consortium name="EnsemblMetazoa"/>
        </authorList>
    </citation>
    <scope>IDENTIFICATION</scope>
    <source>
        <strain evidence="2">DF5081</strain>
    </source>
</reference>
<reference evidence="3" key="1">
    <citation type="submission" date="2010-08" db="EMBL/GenBank/DDBJ databases">
        <authorList>
            <consortium name="Caenorhabditis japonica Sequencing Consortium"/>
            <person name="Wilson R.K."/>
        </authorList>
    </citation>
    <scope>NUCLEOTIDE SEQUENCE [LARGE SCALE GENOMIC DNA]</scope>
    <source>
        <strain evidence="3">DF5081</strain>
    </source>
</reference>
<dbReference type="GO" id="GO:0043139">
    <property type="term" value="F:5'-3' DNA helicase activity"/>
    <property type="evidence" value="ECO:0007669"/>
    <property type="project" value="TreeGrafter"/>
</dbReference>
<evidence type="ECO:0000313" key="3">
    <source>
        <dbReference type="Proteomes" id="UP000005237"/>
    </source>
</evidence>